<comment type="caution">
    <text evidence="1">The sequence shown here is derived from an EMBL/GenBank/DDBJ whole genome shotgun (WGS) entry which is preliminary data.</text>
</comment>
<accession>A0A8X7PU44</accession>
<reference evidence="1 2" key="1">
    <citation type="submission" date="2020-02" db="EMBL/GenBank/DDBJ databases">
        <authorList>
            <person name="Ma Q."/>
            <person name="Huang Y."/>
            <person name="Song X."/>
            <person name="Pei D."/>
        </authorList>
    </citation>
    <scope>NUCLEOTIDE SEQUENCE [LARGE SCALE GENOMIC DNA]</scope>
    <source>
        <strain evidence="1">Sxm20200214</strain>
        <tissue evidence="1">Leaf</tissue>
    </source>
</reference>
<protein>
    <submittedName>
        <fullName evidence="1">Uncharacterized protein</fullName>
    </submittedName>
</protein>
<evidence type="ECO:0000313" key="1">
    <source>
        <dbReference type="EMBL" id="KAG2257290.1"/>
    </source>
</evidence>
<evidence type="ECO:0000313" key="2">
    <source>
        <dbReference type="Proteomes" id="UP000886595"/>
    </source>
</evidence>
<name>A0A8X7PU44_BRACI</name>
<dbReference type="EMBL" id="JAAMPC010000015">
    <property type="protein sequence ID" value="KAG2257290.1"/>
    <property type="molecule type" value="Genomic_DNA"/>
</dbReference>
<organism evidence="1 2">
    <name type="scientific">Brassica carinata</name>
    <name type="common">Ethiopian mustard</name>
    <name type="synonym">Abyssinian cabbage</name>
    <dbReference type="NCBI Taxonomy" id="52824"/>
    <lineage>
        <taxon>Eukaryota</taxon>
        <taxon>Viridiplantae</taxon>
        <taxon>Streptophyta</taxon>
        <taxon>Embryophyta</taxon>
        <taxon>Tracheophyta</taxon>
        <taxon>Spermatophyta</taxon>
        <taxon>Magnoliopsida</taxon>
        <taxon>eudicotyledons</taxon>
        <taxon>Gunneridae</taxon>
        <taxon>Pentapetalae</taxon>
        <taxon>rosids</taxon>
        <taxon>malvids</taxon>
        <taxon>Brassicales</taxon>
        <taxon>Brassicaceae</taxon>
        <taxon>Brassiceae</taxon>
        <taxon>Brassica</taxon>
    </lineage>
</organism>
<dbReference type="Proteomes" id="UP000886595">
    <property type="component" value="Unassembled WGS sequence"/>
</dbReference>
<proteinExistence type="predicted"/>
<keyword evidence="2" id="KW-1185">Reference proteome</keyword>
<gene>
    <name evidence="1" type="ORF">Bca52824_076584</name>
</gene>
<dbReference type="AlphaFoldDB" id="A0A8X7PU44"/>
<sequence length="154" mass="17477">MKDEVDGEEEKFPSFCRLLTLISNNNISDLTSVVEKSCRRLHESKIDFPFCEGEEGEIVEVSKAAEVTLLRQERARDSGKKAECKNDFGSKEEEYTYSDPPQEECIWLKPKAARRAQKIREKRAAWNASGGQLLKQKIPLSLNRGGTSGRKQNL</sequence>